<dbReference type="Proteomes" id="UP001521150">
    <property type="component" value="Unassembled WGS sequence"/>
</dbReference>
<evidence type="ECO:0000256" key="2">
    <source>
        <dbReference type="SAM" id="Phobius"/>
    </source>
</evidence>
<evidence type="ECO:0000256" key="3">
    <source>
        <dbReference type="SAM" id="SignalP"/>
    </source>
</evidence>
<reference evidence="5 6" key="1">
    <citation type="submission" date="2021-12" db="EMBL/GenBank/DDBJ databases">
        <title>Genome sequence of Kibdelosporangium philippinense ATCC 49844.</title>
        <authorList>
            <person name="Fedorov E.A."/>
            <person name="Omeragic M."/>
            <person name="Shalygina K.F."/>
            <person name="Maclea K.S."/>
        </authorList>
    </citation>
    <scope>NUCLEOTIDE SEQUENCE [LARGE SCALE GENOMIC DNA]</scope>
    <source>
        <strain evidence="5 6">ATCC 49844</strain>
    </source>
</reference>
<gene>
    <name evidence="5" type="ORF">LWC34_24255</name>
</gene>
<keyword evidence="3" id="KW-0732">Signal</keyword>
<feature type="domain" description="Peptidase S11 D-alanyl-D-alanine carboxypeptidase A N-terminal" evidence="4">
    <location>
        <begin position="125"/>
        <end position="348"/>
    </location>
</feature>
<keyword evidence="6" id="KW-1185">Reference proteome</keyword>
<dbReference type="RefSeq" id="WP_233727440.1">
    <property type="nucleotide sequence ID" value="NZ_JAJVCN010000002.1"/>
</dbReference>
<evidence type="ECO:0000313" key="6">
    <source>
        <dbReference type="Proteomes" id="UP001521150"/>
    </source>
</evidence>
<feature type="signal peptide" evidence="3">
    <location>
        <begin position="1"/>
        <end position="33"/>
    </location>
</feature>
<feature type="region of interest" description="Disordered" evidence="1">
    <location>
        <begin position="28"/>
        <end position="113"/>
    </location>
</feature>
<evidence type="ECO:0000256" key="1">
    <source>
        <dbReference type="SAM" id="MobiDB-lite"/>
    </source>
</evidence>
<dbReference type="EMBL" id="JAJVCN010000002">
    <property type="protein sequence ID" value="MCE7005919.1"/>
    <property type="molecule type" value="Genomic_DNA"/>
</dbReference>
<dbReference type="PANTHER" id="PTHR21581:SF33">
    <property type="entry name" value="D-ALANYL-D-ALANINE CARBOXYPEPTIDASE DACB"/>
    <property type="match status" value="1"/>
</dbReference>
<feature type="compositionally biased region" description="Low complexity" evidence="1">
    <location>
        <begin position="380"/>
        <end position="402"/>
    </location>
</feature>
<keyword evidence="2" id="KW-0812">Transmembrane</keyword>
<dbReference type="SUPFAM" id="SSF56601">
    <property type="entry name" value="beta-lactamase/transpeptidase-like"/>
    <property type="match status" value="1"/>
</dbReference>
<feature type="compositionally biased region" description="Low complexity" evidence="1">
    <location>
        <begin position="28"/>
        <end position="70"/>
    </location>
</feature>
<sequence length="452" mass="46585">MPERARQLARVLNLSLGIAAAVTFAAAPATANAQQTSSNSSSPRNSASSTPKSSSPNKSTGSSTTGNKPSDGAAATSCTSKAVPPPANDGNGDQLPPLDLPKDPIGGPRMGECGVVLPPNATKLPDGIAADSWLIADEASGDVLASYAPHARQRPAGTIKILLAMVALREIPADKLIVGTREDTRQPGTKVGIIADGKYIAGDLMRALIVMPAADAANALARELGGPDEAALKMNNLARELKALDTRVVNPNGTDVPGQSTSAFDTALIYREALRMPEFEAATGSKRVQIKPQGNRKTTITRNNDNQLLNTFAGATGGKAGFTNAAKNVLVGSAERDGRNLIVAVMRSESEPFPQAESLLEYGFTLAAARVQPVGVLTGATSQPSPSSADTPSSAETETTTLASSNAVARSAFGTAGLPITILAGAVVLIGLVLTARKKMARAKRLRLQQGR</sequence>
<feature type="compositionally biased region" description="Low complexity" evidence="1">
    <location>
        <begin position="92"/>
        <end position="107"/>
    </location>
</feature>
<protein>
    <submittedName>
        <fullName evidence="5">Peptidase M15</fullName>
    </submittedName>
</protein>
<keyword evidence="2" id="KW-1133">Transmembrane helix</keyword>
<dbReference type="InterPro" id="IPR012338">
    <property type="entry name" value="Beta-lactam/transpept-like"/>
</dbReference>
<evidence type="ECO:0000259" key="4">
    <source>
        <dbReference type="Pfam" id="PF00768"/>
    </source>
</evidence>
<proteinExistence type="predicted"/>
<keyword evidence="2" id="KW-0472">Membrane</keyword>
<comment type="caution">
    <text evidence="5">The sequence shown here is derived from an EMBL/GenBank/DDBJ whole genome shotgun (WGS) entry which is preliminary data.</text>
</comment>
<dbReference type="Pfam" id="PF00768">
    <property type="entry name" value="Peptidase_S11"/>
    <property type="match status" value="1"/>
</dbReference>
<accession>A0ABS8ZF52</accession>
<feature type="chain" id="PRO_5045994593" evidence="3">
    <location>
        <begin position="34"/>
        <end position="452"/>
    </location>
</feature>
<feature type="region of interest" description="Disordered" evidence="1">
    <location>
        <begin position="378"/>
        <end position="402"/>
    </location>
</feature>
<dbReference type="InterPro" id="IPR001967">
    <property type="entry name" value="Peptidase_S11_N"/>
</dbReference>
<dbReference type="Gene3D" id="3.40.710.10">
    <property type="entry name" value="DD-peptidase/beta-lactamase superfamily"/>
    <property type="match status" value="1"/>
</dbReference>
<evidence type="ECO:0000313" key="5">
    <source>
        <dbReference type="EMBL" id="MCE7005919.1"/>
    </source>
</evidence>
<dbReference type="PANTHER" id="PTHR21581">
    <property type="entry name" value="D-ALANYL-D-ALANINE CARBOXYPEPTIDASE"/>
    <property type="match status" value="1"/>
</dbReference>
<name>A0ABS8ZF52_9PSEU</name>
<organism evidence="5 6">
    <name type="scientific">Kibdelosporangium philippinense</name>
    <dbReference type="NCBI Taxonomy" id="211113"/>
    <lineage>
        <taxon>Bacteria</taxon>
        <taxon>Bacillati</taxon>
        <taxon>Actinomycetota</taxon>
        <taxon>Actinomycetes</taxon>
        <taxon>Pseudonocardiales</taxon>
        <taxon>Pseudonocardiaceae</taxon>
        <taxon>Kibdelosporangium</taxon>
    </lineage>
</organism>
<feature type="transmembrane region" description="Helical" evidence="2">
    <location>
        <begin position="416"/>
        <end position="436"/>
    </location>
</feature>